<dbReference type="GO" id="GO:0016787">
    <property type="term" value="F:hydrolase activity"/>
    <property type="evidence" value="ECO:0007669"/>
    <property type="project" value="UniProtKB-KW"/>
</dbReference>
<protein>
    <recommendedName>
        <fullName evidence="4">GDP-mannose pyrophosphatase</fullName>
    </recommendedName>
    <alternativeName>
        <fullName evidence="6">GDP-mannose hydrolase</fullName>
    </alternativeName>
    <alternativeName>
        <fullName evidence="7">GDPMK</fullName>
    </alternativeName>
</protein>
<evidence type="ECO:0000313" key="11">
    <source>
        <dbReference type="Proteomes" id="UP000280296"/>
    </source>
</evidence>
<evidence type="ECO:0000256" key="7">
    <source>
        <dbReference type="ARBA" id="ARBA00032272"/>
    </source>
</evidence>
<organism evidence="10 11">
    <name type="scientific">Tautonia sociabilis</name>
    <dbReference type="NCBI Taxonomy" id="2080755"/>
    <lineage>
        <taxon>Bacteria</taxon>
        <taxon>Pseudomonadati</taxon>
        <taxon>Planctomycetota</taxon>
        <taxon>Planctomycetia</taxon>
        <taxon>Isosphaerales</taxon>
        <taxon>Isosphaeraceae</taxon>
        <taxon>Tautonia</taxon>
    </lineage>
</organism>
<dbReference type="Gene3D" id="3.90.79.10">
    <property type="entry name" value="Nucleoside Triphosphate Pyrophosphohydrolase"/>
    <property type="match status" value="1"/>
</dbReference>
<evidence type="ECO:0000256" key="1">
    <source>
        <dbReference type="ARBA" id="ARBA00000847"/>
    </source>
</evidence>
<dbReference type="Pfam" id="PF00293">
    <property type="entry name" value="NUDIX"/>
    <property type="match status" value="1"/>
</dbReference>
<dbReference type="PANTHER" id="PTHR11839">
    <property type="entry name" value="UDP/ADP-SUGAR PYROPHOSPHATASE"/>
    <property type="match status" value="1"/>
</dbReference>
<keyword evidence="11" id="KW-1185">Reference proteome</keyword>
<comment type="catalytic activity">
    <reaction evidence="1">
        <text>GDP-alpha-D-mannose + H2O = alpha-D-mannose 1-phosphate + GMP + 2 H(+)</text>
        <dbReference type="Rhea" id="RHEA:27978"/>
        <dbReference type="ChEBI" id="CHEBI:15377"/>
        <dbReference type="ChEBI" id="CHEBI:15378"/>
        <dbReference type="ChEBI" id="CHEBI:57527"/>
        <dbReference type="ChEBI" id="CHEBI:58115"/>
        <dbReference type="ChEBI" id="CHEBI:58409"/>
    </reaction>
</comment>
<dbReference type="PANTHER" id="PTHR11839:SF18">
    <property type="entry name" value="NUDIX HYDROLASE DOMAIN-CONTAINING PROTEIN"/>
    <property type="match status" value="1"/>
</dbReference>
<evidence type="ECO:0000313" key="10">
    <source>
        <dbReference type="EMBL" id="RUL85719.1"/>
    </source>
</evidence>
<reference evidence="10 11" key="1">
    <citation type="submission" date="2018-12" db="EMBL/GenBank/DDBJ databases">
        <authorList>
            <person name="Toschakov S.V."/>
        </authorList>
    </citation>
    <scope>NUCLEOTIDE SEQUENCE [LARGE SCALE GENOMIC DNA]</scope>
    <source>
        <strain evidence="10 11">GM2012</strain>
    </source>
</reference>
<evidence type="ECO:0000256" key="4">
    <source>
        <dbReference type="ARBA" id="ARBA00016377"/>
    </source>
</evidence>
<reference evidence="10 11" key="2">
    <citation type="submission" date="2019-01" db="EMBL/GenBank/DDBJ databases">
        <title>Tautonia sociabilis, a novel thermotolerant planctomycete of Isosphaeraceae family, isolated from a 4000 m deep subterranean habitat.</title>
        <authorList>
            <person name="Kovaleva O.L."/>
            <person name="Elcheninov A.G."/>
            <person name="Van Heerden E."/>
            <person name="Toshchakov S.V."/>
            <person name="Novikov A."/>
            <person name="Bonch-Osmolovskaya E.A."/>
            <person name="Kublanov I.V."/>
        </authorList>
    </citation>
    <scope>NUCLEOTIDE SEQUENCE [LARGE SCALE GENOMIC DNA]</scope>
    <source>
        <strain evidence="10 11">GM2012</strain>
    </source>
</reference>
<dbReference type="CDD" id="cd24161">
    <property type="entry name" value="NUDIX_ADPRase_Ndx2"/>
    <property type="match status" value="1"/>
</dbReference>
<feature type="domain" description="Nudix hydrolase" evidence="9">
    <location>
        <begin position="58"/>
        <end position="186"/>
    </location>
</feature>
<dbReference type="OrthoDB" id="9806150at2"/>
<feature type="region of interest" description="Disordered" evidence="8">
    <location>
        <begin position="1"/>
        <end position="21"/>
    </location>
</feature>
<dbReference type="GO" id="GO:0019693">
    <property type="term" value="P:ribose phosphate metabolic process"/>
    <property type="evidence" value="ECO:0007669"/>
    <property type="project" value="TreeGrafter"/>
</dbReference>
<dbReference type="PROSITE" id="PS00893">
    <property type="entry name" value="NUDIX_BOX"/>
    <property type="match status" value="1"/>
</dbReference>
<dbReference type="RefSeq" id="WP_126726806.1">
    <property type="nucleotide sequence ID" value="NZ_RYZH01000037.1"/>
</dbReference>
<evidence type="ECO:0000256" key="8">
    <source>
        <dbReference type="SAM" id="MobiDB-lite"/>
    </source>
</evidence>
<dbReference type="AlphaFoldDB" id="A0A432MGK9"/>
<dbReference type="EMBL" id="RYZH01000037">
    <property type="protein sequence ID" value="RUL85719.1"/>
    <property type="molecule type" value="Genomic_DNA"/>
</dbReference>
<gene>
    <name evidence="10" type="ORF">TsocGM_17765</name>
</gene>
<dbReference type="GO" id="GO:0005829">
    <property type="term" value="C:cytosol"/>
    <property type="evidence" value="ECO:0007669"/>
    <property type="project" value="TreeGrafter"/>
</dbReference>
<comment type="caution">
    <text evidence="10">The sequence shown here is derived from an EMBL/GenBank/DDBJ whole genome shotgun (WGS) entry which is preliminary data.</text>
</comment>
<comment type="cofactor">
    <cofactor evidence="2">
        <name>Mg(2+)</name>
        <dbReference type="ChEBI" id="CHEBI:18420"/>
    </cofactor>
</comment>
<proteinExistence type="inferred from homology"/>
<keyword evidence="5 10" id="KW-0378">Hydrolase</keyword>
<evidence type="ECO:0000256" key="2">
    <source>
        <dbReference type="ARBA" id="ARBA00001946"/>
    </source>
</evidence>
<dbReference type="GO" id="GO:0006753">
    <property type="term" value="P:nucleoside phosphate metabolic process"/>
    <property type="evidence" value="ECO:0007669"/>
    <property type="project" value="TreeGrafter"/>
</dbReference>
<name>A0A432MGK9_9BACT</name>
<dbReference type="InterPro" id="IPR020084">
    <property type="entry name" value="NUDIX_hydrolase_CS"/>
</dbReference>
<sequence length="200" mass="22372">MTLDEQPADRPDPDPAAAGNPWTIRSSRIVYDNPWITVREDQVLRPDGRPGIYGVVHFKNRAIGVLPVEEDGSVWLVGQHRYPLDSYSWEIPEGGGPIDEPPEETARRELLEETGLSADRLELIGTMHLSNSVSDEYGYIFRATGLTRGRSSPEGTERIEVRLVSWDEARAMLDRGEITDSLSVVALLREALRRAERPGP</sequence>
<dbReference type="SUPFAM" id="SSF55811">
    <property type="entry name" value="Nudix"/>
    <property type="match status" value="1"/>
</dbReference>
<dbReference type="PROSITE" id="PS51462">
    <property type="entry name" value="NUDIX"/>
    <property type="match status" value="1"/>
</dbReference>
<dbReference type="InterPro" id="IPR015797">
    <property type="entry name" value="NUDIX_hydrolase-like_dom_sf"/>
</dbReference>
<dbReference type="InterPro" id="IPR000086">
    <property type="entry name" value="NUDIX_hydrolase_dom"/>
</dbReference>
<accession>A0A432MGK9</accession>
<evidence type="ECO:0000256" key="5">
    <source>
        <dbReference type="ARBA" id="ARBA00022801"/>
    </source>
</evidence>
<comment type="similarity">
    <text evidence="3">Belongs to the Nudix hydrolase family. NudK subfamily.</text>
</comment>
<evidence type="ECO:0000256" key="6">
    <source>
        <dbReference type="ARBA" id="ARBA00032162"/>
    </source>
</evidence>
<evidence type="ECO:0000256" key="3">
    <source>
        <dbReference type="ARBA" id="ARBA00007275"/>
    </source>
</evidence>
<evidence type="ECO:0000259" key="9">
    <source>
        <dbReference type="PROSITE" id="PS51462"/>
    </source>
</evidence>
<dbReference type="Proteomes" id="UP000280296">
    <property type="component" value="Unassembled WGS sequence"/>
</dbReference>